<dbReference type="EMBL" id="CP096115">
    <property type="protein sequence ID" value="UUX92034.1"/>
    <property type="molecule type" value="Genomic_DNA"/>
</dbReference>
<evidence type="ECO:0000313" key="2">
    <source>
        <dbReference type="Proteomes" id="UP001060368"/>
    </source>
</evidence>
<dbReference type="KEGG" id="mend:L6E24_11820"/>
<keyword evidence="2" id="KW-1185">Reference proteome</keyword>
<dbReference type="GeneID" id="74308399"/>
<name>A0A9E7PN68_9EURY</name>
<sequence length="178" mass="20263">MKDVKIPPMLIQLIDSGISGIDGKIFENADMCPYCAGKLITHDFKRKKFATRIYRDNRIPVYVKVKRFRCRECGRLVYADEPFYPEIRVGAPVVDFCLANRDRYSYTHISRILKHLHIYLSPSSVGNYASADLNMPPAVEMHGIFFPASLLNLANVGFPDNSGMGMPAIMQMISERHF</sequence>
<dbReference type="Proteomes" id="UP001060368">
    <property type="component" value="Chromosome"/>
</dbReference>
<gene>
    <name evidence="1" type="ORF">L6E24_11820</name>
</gene>
<reference evidence="1" key="1">
    <citation type="submission" date="2022-04" db="EMBL/GenBank/DDBJ databases">
        <title>Complete genome of Methanoplanus endosymbiosus DSM 3599.</title>
        <authorList>
            <person name="Chen S.-C."/>
            <person name="You Y.-T."/>
            <person name="Zhou Y.-Z."/>
            <person name="Lai M.-C."/>
        </authorList>
    </citation>
    <scope>NUCLEOTIDE SEQUENCE</scope>
    <source>
        <strain evidence="1">DSM 3599</strain>
    </source>
</reference>
<proteinExistence type="predicted"/>
<dbReference type="AlphaFoldDB" id="A0A9E7PN68"/>
<protein>
    <submittedName>
        <fullName evidence="1">Transposase family protein</fullName>
    </submittedName>
</protein>
<organism evidence="1 2">
    <name type="scientific">Methanoplanus endosymbiosus</name>
    <dbReference type="NCBI Taxonomy" id="33865"/>
    <lineage>
        <taxon>Archaea</taxon>
        <taxon>Methanobacteriati</taxon>
        <taxon>Methanobacteriota</taxon>
        <taxon>Stenosarchaea group</taxon>
        <taxon>Methanomicrobia</taxon>
        <taxon>Methanomicrobiales</taxon>
        <taxon>Methanomicrobiaceae</taxon>
        <taxon>Methanoplanus</taxon>
    </lineage>
</organism>
<accession>A0A9E7PN68</accession>
<evidence type="ECO:0000313" key="1">
    <source>
        <dbReference type="EMBL" id="UUX92034.1"/>
    </source>
</evidence>
<dbReference type="RefSeq" id="WP_257742184.1">
    <property type="nucleotide sequence ID" value="NZ_CP096115.1"/>
</dbReference>